<sequence>MELRTYVEVAQKARLLETISSEDQAKRDHTKESKHSPTQSRLASSKWQDGGSLTKSSKNKSQQTASQGTPSQGSNARSGGCFYCGRTGHQQKDCWKFNGWCLRCGTPGHSVKDCPKSSAIVPTGPGSSSGAAAGPSQRRDTSKGIAKGRIFVLAQTEVPELTSVVGGTLYIYGYSDSVKRRPLTFSVGDHVFLKVSPWKGVQRFGKKGKLASRYIGPFEILERVGEVAYQLALPPALSNVHDVFHISMLRRYVPDPSHVLDHDTVLVQDDLSCEELPVRILDRKMQTLRNRTISMVKVQWQFHKPDEATWEREEDIRERYPHLF</sequence>
<dbReference type="SMART" id="SM00343">
    <property type="entry name" value="ZnF_C2HC"/>
    <property type="match status" value="2"/>
</dbReference>
<evidence type="ECO:0000256" key="1">
    <source>
        <dbReference type="PROSITE-ProRule" id="PRU00047"/>
    </source>
</evidence>
<dbReference type="Gene3D" id="4.10.60.10">
    <property type="entry name" value="Zinc finger, CCHC-type"/>
    <property type="match status" value="1"/>
</dbReference>
<evidence type="ECO:0000313" key="4">
    <source>
        <dbReference type="EMBL" id="GAV82636.1"/>
    </source>
</evidence>
<feature type="compositionally biased region" description="Basic and acidic residues" evidence="2">
    <location>
        <begin position="23"/>
        <end position="35"/>
    </location>
</feature>
<dbReference type="InParanoid" id="A0A1Q3CQU5"/>
<dbReference type="GO" id="GO:0008270">
    <property type="term" value="F:zinc ion binding"/>
    <property type="evidence" value="ECO:0007669"/>
    <property type="project" value="UniProtKB-KW"/>
</dbReference>
<accession>A0A1Q3CQU5</accession>
<name>A0A1Q3CQU5_CEPFO</name>
<keyword evidence="5" id="KW-1185">Reference proteome</keyword>
<dbReference type="AlphaFoldDB" id="A0A1Q3CQU5"/>
<keyword evidence="1" id="KW-0863">Zinc-finger</keyword>
<organism evidence="4 5">
    <name type="scientific">Cephalotus follicularis</name>
    <name type="common">Albany pitcher plant</name>
    <dbReference type="NCBI Taxonomy" id="3775"/>
    <lineage>
        <taxon>Eukaryota</taxon>
        <taxon>Viridiplantae</taxon>
        <taxon>Streptophyta</taxon>
        <taxon>Embryophyta</taxon>
        <taxon>Tracheophyta</taxon>
        <taxon>Spermatophyta</taxon>
        <taxon>Magnoliopsida</taxon>
        <taxon>eudicotyledons</taxon>
        <taxon>Gunneridae</taxon>
        <taxon>Pentapetalae</taxon>
        <taxon>rosids</taxon>
        <taxon>fabids</taxon>
        <taxon>Oxalidales</taxon>
        <taxon>Cephalotaceae</taxon>
        <taxon>Cephalotus</taxon>
    </lineage>
</organism>
<dbReference type="Pfam" id="PF00098">
    <property type="entry name" value="zf-CCHC"/>
    <property type="match status" value="2"/>
</dbReference>
<dbReference type="Pfam" id="PF24626">
    <property type="entry name" value="SH3_Tf2-1"/>
    <property type="match status" value="1"/>
</dbReference>
<dbReference type="InterPro" id="IPR001878">
    <property type="entry name" value="Znf_CCHC"/>
</dbReference>
<feature type="region of interest" description="Disordered" evidence="2">
    <location>
        <begin position="17"/>
        <end position="76"/>
    </location>
</feature>
<feature type="domain" description="CCHC-type" evidence="3">
    <location>
        <begin position="101"/>
        <end position="116"/>
    </location>
</feature>
<feature type="compositionally biased region" description="Polar residues" evidence="2">
    <location>
        <begin position="36"/>
        <end position="76"/>
    </location>
</feature>
<dbReference type="SUPFAM" id="SSF57756">
    <property type="entry name" value="Retrovirus zinc finger-like domains"/>
    <property type="match status" value="1"/>
</dbReference>
<dbReference type="InterPro" id="IPR056924">
    <property type="entry name" value="SH3_Tf2-1"/>
</dbReference>
<evidence type="ECO:0000256" key="2">
    <source>
        <dbReference type="SAM" id="MobiDB-lite"/>
    </source>
</evidence>
<evidence type="ECO:0000313" key="5">
    <source>
        <dbReference type="Proteomes" id="UP000187406"/>
    </source>
</evidence>
<dbReference type="PROSITE" id="PS50158">
    <property type="entry name" value="ZF_CCHC"/>
    <property type="match status" value="2"/>
</dbReference>
<dbReference type="OrthoDB" id="1939135at2759"/>
<protein>
    <submittedName>
        <fullName evidence="4">Zf-CCHC domain-containing protein/Chromo domain-containing protein</fullName>
    </submittedName>
</protein>
<keyword evidence="1" id="KW-0862">Zinc</keyword>
<dbReference type="InterPro" id="IPR036875">
    <property type="entry name" value="Znf_CCHC_sf"/>
</dbReference>
<dbReference type="EMBL" id="BDDD01002687">
    <property type="protein sequence ID" value="GAV82636.1"/>
    <property type="molecule type" value="Genomic_DNA"/>
</dbReference>
<keyword evidence="1" id="KW-0479">Metal-binding</keyword>
<dbReference type="Proteomes" id="UP000187406">
    <property type="component" value="Unassembled WGS sequence"/>
</dbReference>
<gene>
    <name evidence="4" type="ORF">CFOL_v3_26087</name>
</gene>
<dbReference type="GO" id="GO:0003676">
    <property type="term" value="F:nucleic acid binding"/>
    <property type="evidence" value="ECO:0007669"/>
    <property type="project" value="InterPro"/>
</dbReference>
<dbReference type="SUPFAM" id="SSF54160">
    <property type="entry name" value="Chromo domain-like"/>
    <property type="match status" value="1"/>
</dbReference>
<feature type="region of interest" description="Disordered" evidence="2">
    <location>
        <begin position="120"/>
        <end position="142"/>
    </location>
</feature>
<proteinExistence type="predicted"/>
<dbReference type="PANTHER" id="PTHR46148:SF57">
    <property type="entry name" value="OS12G0499874 PROTEIN"/>
    <property type="match status" value="1"/>
</dbReference>
<dbReference type="InterPro" id="IPR016197">
    <property type="entry name" value="Chromo-like_dom_sf"/>
</dbReference>
<comment type="caution">
    <text evidence="4">The sequence shown here is derived from an EMBL/GenBank/DDBJ whole genome shotgun (WGS) entry which is preliminary data.</text>
</comment>
<evidence type="ECO:0000259" key="3">
    <source>
        <dbReference type="PROSITE" id="PS50158"/>
    </source>
</evidence>
<reference evidence="5" key="1">
    <citation type="submission" date="2016-04" db="EMBL/GenBank/DDBJ databases">
        <title>Cephalotus genome sequencing.</title>
        <authorList>
            <person name="Fukushima K."/>
            <person name="Hasebe M."/>
            <person name="Fang X."/>
        </authorList>
    </citation>
    <scope>NUCLEOTIDE SEQUENCE [LARGE SCALE GENOMIC DNA]</scope>
    <source>
        <strain evidence="5">cv. St1</strain>
    </source>
</reference>
<feature type="compositionally biased region" description="Low complexity" evidence="2">
    <location>
        <begin position="124"/>
        <end position="136"/>
    </location>
</feature>
<dbReference type="PANTHER" id="PTHR46148">
    <property type="entry name" value="CHROMO DOMAIN-CONTAINING PROTEIN"/>
    <property type="match status" value="1"/>
</dbReference>
<feature type="domain" description="CCHC-type" evidence="3">
    <location>
        <begin position="81"/>
        <end position="94"/>
    </location>
</feature>